<proteinExistence type="predicted"/>
<organism evidence="3 4">
    <name type="scientific">Blumeria hordei</name>
    <name type="common">Barley powdery mildew</name>
    <name type="synonym">Blumeria graminis f. sp. hordei</name>
    <dbReference type="NCBI Taxonomy" id="2867405"/>
    <lineage>
        <taxon>Eukaryota</taxon>
        <taxon>Fungi</taxon>
        <taxon>Dikarya</taxon>
        <taxon>Ascomycota</taxon>
        <taxon>Pezizomycotina</taxon>
        <taxon>Leotiomycetes</taxon>
        <taxon>Erysiphales</taxon>
        <taxon>Erysiphaceae</taxon>
        <taxon>Blumeria</taxon>
    </lineage>
</organism>
<dbReference type="VEuPathDB" id="FungiDB:BLGHR1_13007"/>
<dbReference type="InterPro" id="IPR021476">
    <property type="entry name" value="Egh16-like"/>
</dbReference>
<feature type="region of interest" description="Disordered" evidence="1">
    <location>
        <begin position="206"/>
        <end position="460"/>
    </location>
</feature>
<accession>A0A383UR23</accession>
<feature type="region of interest" description="Disordered" evidence="1">
    <location>
        <begin position="475"/>
        <end position="521"/>
    </location>
</feature>
<dbReference type="Proteomes" id="UP000275772">
    <property type="component" value="Unassembled WGS sequence"/>
</dbReference>
<evidence type="ECO:0000256" key="1">
    <source>
        <dbReference type="SAM" id="MobiDB-lite"/>
    </source>
</evidence>
<dbReference type="AlphaFoldDB" id="A0A383UR23"/>
<feature type="compositionally biased region" description="Pro residues" evidence="1">
    <location>
        <begin position="215"/>
        <end position="440"/>
    </location>
</feature>
<feature type="chain" id="PRO_5016723244" evidence="2">
    <location>
        <begin position="19"/>
        <end position="521"/>
    </location>
</feature>
<gene>
    <name evidence="3" type="ORF">BLGHR1_13007</name>
</gene>
<dbReference type="PRINTS" id="PR01217">
    <property type="entry name" value="PRICHEXTENSN"/>
</dbReference>
<evidence type="ECO:0000256" key="2">
    <source>
        <dbReference type="SAM" id="SignalP"/>
    </source>
</evidence>
<feature type="compositionally biased region" description="Polar residues" evidence="1">
    <location>
        <begin position="480"/>
        <end position="495"/>
    </location>
</feature>
<protein>
    <submittedName>
        <fullName evidence="3">Uncharacterized protein</fullName>
    </submittedName>
</protein>
<reference evidence="3 4" key="1">
    <citation type="submission" date="2017-11" db="EMBL/GenBank/DDBJ databases">
        <authorList>
            <person name="Kracher B."/>
        </authorList>
    </citation>
    <scope>NUCLEOTIDE SEQUENCE [LARGE SCALE GENOMIC DNA]</scope>
    <source>
        <strain evidence="3 4">RACE1</strain>
    </source>
</reference>
<feature type="signal peptide" evidence="2">
    <location>
        <begin position="1"/>
        <end position="18"/>
    </location>
</feature>
<dbReference type="PANTHER" id="PTHR34618">
    <property type="entry name" value="SURFACE PROTEIN MAS1, PUTATIVE-RELATED"/>
    <property type="match status" value="1"/>
</dbReference>
<dbReference type="Pfam" id="PF11327">
    <property type="entry name" value="Egh16-like"/>
    <property type="match status" value="1"/>
</dbReference>
<dbReference type="PANTHER" id="PTHR34618:SF4">
    <property type="entry name" value="CAS1"/>
    <property type="match status" value="1"/>
</dbReference>
<evidence type="ECO:0000313" key="3">
    <source>
        <dbReference type="EMBL" id="SZF02229.1"/>
    </source>
</evidence>
<keyword evidence="2" id="KW-0732">Signal</keyword>
<evidence type="ECO:0000313" key="4">
    <source>
        <dbReference type="Proteomes" id="UP000275772"/>
    </source>
</evidence>
<sequence>MLVRLILICFAITKFVSGKSVIVRAVEDVGKKISAISNEQPHSIEYAVHKSVQEDVTRSNIGNLYSCGENSKAGSNEPSDVLIKLFADSDSIPMVSAGGMVTIKLQSTESQVEPYKCMIDSTGTGSGDWSDMEVVTNVPDKTTSSKEAYNSLNAKIAPDQRCTGNVAGVGNVCMIRCNDAVQSGSHEGCVPIQMTVGDNSTAVNSTTALYATGPPGSPGSPPQPPPGYPGSPPPPPPGYPGSPPPPPPGSPPPPPPGSPPPPPPPGSPPPPPPGTPPPPPPPGTPPPPPPPGSPPPPPPGTPPPPPPPGSPPPPPPPGSPPPPPPGTPPPPPPPGTPPPPPPPGTPPPPPPPGSPPPPPPGSPPPPPPGSPPPPPPGSPPPPPPLGSPPPPPPGSPPPPPPGSSPPPPPGSQPPPPSGSPGSPPPSYSDPSPGYSPPSNPPGYSSPDKAEVYPNAAAPPMNSRVIPAAIRSGNRAVKAISESNSKNPSNSLVNDDSSSRNEGEIVSENSLRERKLRRNFVA</sequence>
<dbReference type="EMBL" id="UNSH01000042">
    <property type="protein sequence ID" value="SZF02229.1"/>
    <property type="molecule type" value="Genomic_DNA"/>
</dbReference>
<name>A0A383UR23_BLUHO</name>